<name>A0A9X9T8M4_METOG</name>
<sequence length="76" mass="8731">MRPSVMACQQGGARQRKPTRKRPLPFDNIIDRIKRRPQENMAINGCTTGRHGYRYDPLSGKHPLDILCTLNERSDP</sequence>
<dbReference type="EMBL" id="CP113361">
    <property type="protein sequence ID" value="WAI02319.1"/>
    <property type="molecule type" value="Genomic_DNA"/>
</dbReference>
<evidence type="ECO:0000256" key="1">
    <source>
        <dbReference type="SAM" id="MobiDB-lite"/>
    </source>
</evidence>
<feature type="compositionally biased region" description="Basic residues" evidence="1">
    <location>
        <begin position="14"/>
        <end position="23"/>
    </location>
</feature>
<accession>A0A9X9T8M4</accession>
<dbReference type="KEGG" id="mou:OU421_05455"/>
<feature type="region of interest" description="Disordered" evidence="1">
    <location>
        <begin position="1"/>
        <end position="24"/>
    </location>
</feature>
<proteinExistence type="predicted"/>
<dbReference type="AlphaFoldDB" id="A0A9X9T8M4"/>
<evidence type="ECO:0000313" key="2">
    <source>
        <dbReference type="EMBL" id="WAI02319.1"/>
    </source>
</evidence>
<gene>
    <name evidence="2" type="ORF">OU421_05455</name>
</gene>
<dbReference type="Proteomes" id="UP001163096">
    <property type="component" value="Chromosome"/>
</dbReference>
<reference evidence="2" key="1">
    <citation type="submission" date="2022-11" db="EMBL/GenBank/DDBJ databases">
        <title>Complete genome sequence of Methanogenium organophilum DSM 3596.</title>
        <authorList>
            <person name="Chen S.-C."/>
            <person name="Lai S.-J."/>
            <person name="You Y.-T."/>
        </authorList>
    </citation>
    <scope>NUCLEOTIDE SEQUENCE</scope>
    <source>
        <strain evidence="2">DSM 3596</strain>
    </source>
</reference>
<dbReference type="RefSeq" id="WP_268187597.1">
    <property type="nucleotide sequence ID" value="NZ_CP113361.1"/>
</dbReference>
<evidence type="ECO:0000313" key="3">
    <source>
        <dbReference type="Proteomes" id="UP001163096"/>
    </source>
</evidence>
<keyword evidence="3" id="KW-1185">Reference proteome</keyword>
<protein>
    <submittedName>
        <fullName evidence="2">Uncharacterized protein</fullName>
    </submittedName>
</protein>
<dbReference type="GeneID" id="76834527"/>
<organism evidence="2 3">
    <name type="scientific">Methanogenium organophilum</name>
    <dbReference type="NCBI Taxonomy" id="2199"/>
    <lineage>
        <taxon>Archaea</taxon>
        <taxon>Methanobacteriati</taxon>
        <taxon>Methanobacteriota</taxon>
        <taxon>Stenosarchaea group</taxon>
        <taxon>Methanomicrobia</taxon>
        <taxon>Methanomicrobiales</taxon>
        <taxon>Methanomicrobiaceae</taxon>
        <taxon>Methanogenium</taxon>
    </lineage>
</organism>